<reference evidence="1" key="1">
    <citation type="journal article" date="2007" name="PLoS ONE">
        <title>The first genome sequence of an elite grapevine cultivar (Pinot noir Vitis vinifera L.): coping with a highly heterozygous genome.</title>
        <authorList>
            <person name="Velasco R."/>
            <person name="Zharkikh A."/>
            <person name="Troggio M."/>
            <person name="Cartwright D.A."/>
            <person name="Cestaro A."/>
            <person name="Pruss D."/>
            <person name="Pindo M."/>
            <person name="FitzGerald L.M."/>
            <person name="Vezzulli S."/>
            <person name="Reid J."/>
            <person name="Malacarne G."/>
            <person name="Iliev D."/>
            <person name="Coppola G."/>
            <person name="Wardell B."/>
            <person name="Micheletti D."/>
            <person name="Macalma T."/>
            <person name="Facci M."/>
            <person name="Mitchell J.T."/>
            <person name="Perazzolli M."/>
            <person name="Eldredge G."/>
            <person name="Gatto P."/>
            <person name="Oyzerski R."/>
            <person name="Moretto M."/>
            <person name="Gutin N."/>
            <person name="Stefanini M."/>
            <person name="Chen Y."/>
            <person name="Segala C."/>
            <person name="Davenport C."/>
            <person name="Dematte L."/>
            <person name="Mraz A."/>
            <person name="Battilana J."/>
            <person name="Stormo K."/>
            <person name="Costa F."/>
            <person name="Tao Q."/>
            <person name="Si-Ammour A."/>
            <person name="Harkins T."/>
            <person name="Lackey A."/>
            <person name="Perbost C."/>
            <person name="Taillon B."/>
            <person name="Stella A."/>
            <person name="Solovyev V."/>
            <person name="Fawcett J.A."/>
            <person name="Sterck L."/>
            <person name="Vandepoele K."/>
            <person name="Grando S.M."/>
            <person name="Toppo S."/>
            <person name="Moser C."/>
            <person name="Lanchbury J."/>
            <person name="Bogden R."/>
            <person name="Skolnick M."/>
            <person name="Sgaramella V."/>
            <person name="Bhatnagar S.K."/>
            <person name="Fontana P."/>
            <person name="Gutin A."/>
            <person name="Van de Peer Y."/>
            <person name="Salamini F."/>
            <person name="Viola R."/>
        </authorList>
    </citation>
    <scope>NUCLEOTIDE SEQUENCE</scope>
</reference>
<name>A5AK29_VITVI</name>
<evidence type="ECO:0000313" key="1">
    <source>
        <dbReference type="EMBL" id="CAN80159.1"/>
    </source>
</evidence>
<accession>A5AK29</accession>
<sequence>MAILDSDGGGGSYVAGTIGEVPGVAGGTEDATSSIGPVEGTVGVGALMSAGGMASGCEGSFMESCPGTTLGALWRLEGDRALAPQVLAMADVKKLENGWPEKRAYFVAKSQFRSQGAFLQPISQLRNGGVGLRNGTRVPRRVLGLGNEALEDFAAVSQLQNGGLGCEMALMCQRGVSQLQKFSHGVGLGLRNDFVEEGLFCSETSISKRVVLGCEIIS</sequence>
<dbReference type="AlphaFoldDB" id="A5AK29"/>
<organism evidence="1">
    <name type="scientific">Vitis vinifera</name>
    <name type="common">Grape</name>
    <dbReference type="NCBI Taxonomy" id="29760"/>
    <lineage>
        <taxon>Eukaryota</taxon>
        <taxon>Viridiplantae</taxon>
        <taxon>Streptophyta</taxon>
        <taxon>Embryophyta</taxon>
        <taxon>Tracheophyta</taxon>
        <taxon>Spermatophyta</taxon>
        <taxon>Magnoliopsida</taxon>
        <taxon>eudicotyledons</taxon>
        <taxon>Gunneridae</taxon>
        <taxon>Pentapetalae</taxon>
        <taxon>rosids</taxon>
        <taxon>Vitales</taxon>
        <taxon>Vitaceae</taxon>
        <taxon>Viteae</taxon>
        <taxon>Vitis</taxon>
    </lineage>
</organism>
<proteinExistence type="predicted"/>
<dbReference type="EMBL" id="AM428576">
    <property type="protein sequence ID" value="CAN80159.1"/>
    <property type="molecule type" value="Genomic_DNA"/>
</dbReference>
<protein>
    <submittedName>
        <fullName evidence="1">Uncharacterized protein</fullName>
    </submittedName>
</protein>
<gene>
    <name evidence="1" type="ORF">VITISV_034911</name>
</gene>